<evidence type="ECO:0000256" key="7">
    <source>
        <dbReference type="SAM" id="Phobius"/>
    </source>
</evidence>
<dbReference type="PANTHER" id="PTHR23513:SF9">
    <property type="entry name" value="ENTEROBACTIN EXPORTER ENTS"/>
    <property type="match status" value="1"/>
</dbReference>
<keyword evidence="5 7" id="KW-1133">Transmembrane helix</keyword>
<evidence type="ECO:0000256" key="5">
    <source>
        <dbReference type="ARBA" id="ARBA00022989"/>
    </source>
</evidence>
<reference evidence="8" key="1">
    <citation type="submission" date="2024-05" db="EMBL/GenBank/DDBJ databases">
        <title>Pontimicrobium maritimus sp. nov., isolated form sea water.</title>
        <authorList>
            <person name="Muhammad N."/>
            <person name="Vuong T.Q."/>
            <person name="Han H.L."/>
            <person name="Kim S.-G."/>
        </authorList>
    </citation>
    <scope>NUCLEOTIDE SEQUENCE</scope>
    <source>
        <strain evidence="8">SW4</strain>
    </source>
</reference>
<protein>
    <submittedName>
        <fullName evidence="8">MFS transporter</fullName>
    </submittedName>
</protein>
<feature type="transmembrane region" description="Helical" evidence="7">
    <location>
        <begin position="229"/>
        <end position="253"/>
    </location>
</feature>
<keyword evidence="3" id="KW-1003">Cell membrane</keyword>
<evidence type="ECO:0000256" key="3">
    <source>
        <dbReference type="ARBA" id="ARBA00022475"/>
    </source>
</evidence>
<feature type="transmembrane region" description="Helical" evidence="7">
    <location>
        <begin position="15"/>
        <end position="36"/>
    </location>
</feature>
<accession>A0AAU7BSI6</accession>
<keyword evidence="6 7" id="KW-0472">Membrane</keyword>
<feature type="transmembrane region" description="Helical" evidence="7">
    <location>
        <begin position="112"/>
        <end position="141"/>
    </location>
</feature>
<dbReference type="InterPro" id="IPR036259">
    <property type="entry name" value="MFS_trans_sf"/>
</dbReference>
<dbReference type="AlphaFoldDB" id="A0AAU7BSI6"/>
<dbReference type="Pfam" id="PF05977">
    <property type="entry name" value="MFS_3"/>
    <property type="match status" value="1"/>
</dbReference>
<dbReference type="SUPFAM" id="SSF103473">
    <property type="entry name" value="MFS general substrate transporter"/>
    <property type="match status" value="1"/>
</dbReference>
<evidence type="ECO:0000256" key="1">
    <source>
        <dbReference type="ARBA" id="ARBA00004651"/>
    </source>
</evidence>
<proteinExistence type="predicted"/>
<dbReference type="Gene3D" id="1.20.1250.20">
    <property type="entry name" value="MFS general substrate transporter like domains"/>
    <property type="match status" value="1"/>
</dbReference>
<feature type="transmembrane region" description="Helical" evidence="7">
    <location>
        <begin position="161"/>
        <end position="178"/>
    </location>
</feature>
<evidence type="ECO:0000256" key="4">
    <source>
        <dbReference type="ARBA" id="ARBA00022692"/>
    </source>
</evidence>
<sequence length="422" mass="45802">MKKNDPYAALRIKEFNIFLLVRFALIFGWSMQFIVIEWQVYAMTKNPLSLGIIGLCEFLPAFFLAPFAGHIVDKKEKRNLFALCIALFSLISFGLFWLTSTHIESSWETNTILYGIYGLVFFGGVLRAFFGPTIFSLIALLVPKNIYPNAATWSSSTWKGATVFGALCGGFLIAWIGVNYTLGIIFLLVMLALLLVFLIAQKPILNKGATESVKESLKAGLRFVFNDKVILGALTLDMIAVLFGGAVAIFSVFATDILDAGPKGFGILNAALSSGSIITMLATTYIPITKNTGKKLLVSVFGFGVCMIIFGASKLMWLSVIALFFSGVFDGISMVVRQTILQLKTPDEMRGRVGAVNSMFVGSSNELGALESGLAARLFGAPLAVVLGGTVTLIIVAVIGVKNKPLRGLDLQQDLETHERED</sequence>
<dbReference type="RefSeq" id="WP_347923331.1">
    <property type="nucleotide sequence ID" value="NZ_CP157199.1"/>
</dbReference>
<gene>
    <name evidence="8" type="ORF">ABGB03_14535</name>
</gene>
<keyword evidence="4 7" id="KW-0812">Transmembrane</keyword>
<dbReference type="CDD" id="cd06173">
    <property type="entry name" value="MFS_MefA_like"/>
    <property type="match status" value="1"/>
</dbReference>
<comment type="subcellular location">
    <subcellularLocation>
        <location evidence="1">Cell membrane</location>
        <topology evidence="1">Multi-pass membrane protein</topology>
    </subcellularLocation>
</comment>
<evidence type="ECO:0000256" key="2">
    <source>
        <dbReference type="ARBA" id="ARBA00022448"/>
    </source>
</evidence>
<evidence type="ECO:0000256" key="6">
    <source>
        <dbReference type="ARBA" id="ARBA00023136"/>
    </source>
</evidence>
<feature type="transmembrane region" description="Helical" evidence="7">
    <location>
        <begin position="265"/>
        <end position="288"/>
    </location>
</feature>
<feature type="transmembrane region" description="Helical" evidence="7">
    <location>
        <begin position="379"/>
        <end position="401"/>
    </location>
</feature>
<dbReference type="GO" id="GO:0005886">
    <property type="term" value="C:plasma membrane"/>
    <property type="evidence" value="ECO:0007669"/>
    <property type="project" value="UniProtKB-SubCell"/>
</dbReference>
<organism evidence="8">
    <name type="scientific">Pontimicrobium sp. SW4</name>
    <dbReference type="NCBI Taxonomy" id="3153519"/>
    <lineage>
        <taxon>Bacteria</taxon>
        <taxon>Pseudomonadati</taxon>
        <taxon>Bacteroidota</taxon>
        <taxon>Flavobacteriia</taxon>
        <taxon>Flavobacteriales</taxon>
        <taxon>Flavobacteriaceae</taxon>
        <taxon>Pontimicrobium</taxon>
    </lineage>
</organism>
<feature type="transmembrane region" description="Helical" evidence="7">
    <location>
        <begin position="184"/>
        <end position="200"/>
    </location>
</feature>
<feature type="transmembrane region" description="Helical" evidence="7">
    <location>
        <begin position="48"/>
        <end position="68"/>
    </location>
</feature>
<feature type="transmembrane region" description="Helical" evidence="7">
    <location>
        <begin position="80"/>
        <end position="100"/>
    </location>
</feature>
<feature type="transmembrane region" description="Helical" evidence="7">
    <location>
        <begin position="300"/>
        <end position="325"/>
    </location>
</feature>
<dbReference type="InterPro" id="IPR010290">
    <property type="entry name" value="TM_effector"/>
</dbReference>
<dbReference type="PANTHER" id="PTHR23513">
    <property type="entry name" value="INTEGRAL MEMBRANE EFFLUX PROTEIN-RELATED"/>
    <property type="match status" value="1"/>
</dbReference>
<keyword evidence="2" id="KW-0813">Transport</keyword>
<evidence type="ECO:0000313" key="8">
    <source>
        <dbReference type="EMBL" id="XBG61068.1"/>
    </source>
</evidence>
<name>A0AAU7BSI6_9FLAO</name>
<dbReference type="EMBL" id="CP157199">
    <property type="protein sequence ID" value="XBG61068.1"/>
    <property type="molecule type" value="Genomic_DNA"/>
</dbReference>